<protein>
    <submittedName>
        <fullName evidence="4">Regucalcin</fullName>
    </submittedName>
</protein>
<feature type="binding site" evidence="2">
    <location>
        <position position="121"/>
    </location>
    <ligand>
        <name>substrate</name>
    </ligand>
</feature>
<organism evidence="4 5">
    <name type="scientific">Takifugu rubripes</name>
    <name type="common">Japanese pufferfish</name>
    <name type="synonym">Fugu rubripes</name>
    <dbReference type="NCBI Taxonomy" id="31033"/>
    <lineage>
        <taxon>Eukaryota</taxon>
        <taxon>Metazoa</taxon>
        <taxon>Chordata</taxon>
        <taxon>Craniata</taxon>
        <taxon>Vertebrata</taxon>
        <taxon>Euteleostomi</taxon>
        <taxon>Actinopterygii</taxon>
        <taxon>Neopterygii</taxon>
        <taxon>Teleostei</taxon>
        <taxon>Neoteleostei</taxon>
        <taxon>Acanthomorphata</taxon>
        <taxon>Eupercaria</taxon>
        <taxon>Tetraodontiformes</taxon>
        <taxon>Tetradontoidea</taxon>
        <taxon>Tetraodontidae</taxon>
        <taxon>Takifugu</taxon>
    </lineage>
</organism>
<reference evidence="4" key="3">
    <citation type="submission" date="2025-09" db="UniProtKB">
        <authorList>
            <consortium name="Ensembl"/>
        </authorList>
    </citation>
    <scope>IDENTIFICATION</scope>
</reference>
<dbReference type="GO" id="GO:0019853">
    <property type="term" value="P:L-ascorbic acid biosynthetic process"/>
    <property type="evidence" value="ECO:0007669"/>
    <property type="project" value="TreeGrafter"/>
</dbReference>
<dbReference type="AlphaFoldDB" id="A0A674MRN5"/>
<dbReference type="GO" id="GO:0005509">
    <property type="term" value="F:calcium ion binding"/>
    <property type="evidence" value="ECO:0007669"/>
    <property type="project" value="TreeGrafter"/>
</dbReference>
<evidence type="ECO:0000313" key="5">
    <source>
        <dbReference type="Proteomes" id="UP000005226"/>
    </source>
</evidence>
<dbReference type="PANTHER" id="PTHR10907:SF47">
    <property type="entry name" value="REGUCALCIN"/>
    <property type="match status" value="1"/>
</dbReference>
<dbReference type="GeneTree" id="ENSGT00390000014995"/>
<keyword evidence="5" id="KW-1185">Reference proteome</keyword>
<dbReference type="Pfam" id="PF08450">
    <property type="entry name" value="SGL"/>
    <property type="match status" value="1"/>
</dbReference>
<name>A0A674MRN5_TAKRU</name>
<dbReference type="InParanoid" id="A0A674MRN5"/>
<dbReference type="InterPro" id="IPR005511">
    <property type="entry name" value="SMP-30"/>
</dbReference>
<dbReference type="GO" id="GO:0004341">
    <property type="term" value="F:gluconolactonase activity"/>
    <property type="evidence" value="ECO:0007669"/>
    <property type="project" value="TreeGrafter"/>
</dbReference>
<comment type="cofactor">
    <cofactor evidence="2">
        <name>Zn(2+)</name>
        <dbReference type="ChEBI" id="CHEBI:29105"/>
    </cofactor>
    <text evidence="2">Binds 1 divalent metal cation per subunit.</text>
</comment>
<sequence length="357" mass="38101">MASVKVDCVVKARALIGEGPVWEESERSLLFVDIYGRKIHRWHPDTDRTQSMETGNMVGFAVPRRSGGYVAGIGRSIVAVDWSTRTTTSMAEVDEDKGNTRLNDGKVDPYGRLFAGTMAIEERPAELERHQGSLYSVTSDLTVTKHLDKVTPVCHLCGPCLSPVWSLSVTCVDPVCHLCGPCLSPVWTLSVTCVEPVCHLCGACLSPVWTLSVTCVDPVCHLCGPCLSPVWSLSVTCVEPVCHLCGPCLSPVCSLSVACVEPVCRLCGACLSPVWSLSVTGVEPVCRLCGACLSPVCSLSVACVEPVCHLCGACLSPVWSLSVACVEPVCHLCAACLSPVWSLLDFLPQPLFPSAPK</sequence>
<evidence type="ECO:0000256" key="2">
    <source>
        <dbReference type="PIRSR" id="PIRSR605511-2"/>
    </source>
</evidence>
<dbReference type="PRINTS" id="PR01790">
    <property type="entry name" value="SMP30FAMILY"/>
</dbReference>
<dbReference type="InterPro" id="IPR011042">
    <property type="entry name" value="6-blade_b-propeller_TolB-like"/>
</dbReference>
<dbReference type="InterPro" id="IPR013658">
    <property type="entry name" value="SGL"/>
</dbReference>
<comment type="similarity">
    <text evidence="1">Belongs to the SMP-30/CGR1 family.</text>
</comment>
<evidence type="ECO:0000256" key="1">
    <source>
        <dbReference type="ARBA" id="ARBA00008853"/>
    </source>
</evidence>
<feature type="binding site" evidence="2">
    <location>
        <position position="103"/>
    </location>
    <ligand>
        <name>substrate</name>
    </ligand>
</feature>
<dbReference type="Gene3D" id="2.120.10.30">
    <property type="entry name" value="TolB, C-terminal domain"/>
    <property type="match status" value="1"/>
</dbReference>
<feature type="binding site" evidence="2">
    <location>
        <position position="101"/>
    </location>
    <ligand>
        <name>substrate</name>
    </ligand>
</feature>
<dbReference type="PANTHER" id="PTHR10907">
    <property type="entry name" value="REGUCALCIN"/>
    <property type="match status" value="1"/>
</dbReference>
<gene>
    <name evidence="4" type="primary">rgn</name>
</gene>
<dbReference type="SUPFAM" id="SSF63829">
    <property type="entry name" value="Calcium-dependent phosphotriesterase"/>
    <property type="match status" value="1"/>
</dbReference>
<keyword evidence="2" id="KW-0479">Metal-binding</keyword>
<proteinExistence type="inferred from homology"/>
<evidence type="ECO:0000313" key="4">
    <source>
        <dbReference type="Ensembl" id="ENSTRUP00000063796.1"/>
    </source>
</evidence>
<reference evidence="4" key="2">
    <citation type="submission" date="2025-08" db="UniProtKB">
        <authorList>
            <consortium name="Ensembl"/>
        </authorList>
    </citation>
    <scope>IDENTIFICATION</scope>
</reference>
<evidence type="ECO:0000259" key="3">
    <source>
        <dbReference type="Pfam" id="PF08450"/>
    </source>
</evidence>
<feature type="domain" description="SMP-30/Gluconolactonase/LRE-like region" evidence="3">
    <location>
        <begin position="16"/>
        <end position="151"/>
    </location>
</feature>
<accession>A0A674MRN5</accession>
<keyword evidence="2" id="KW-0862">Zinc</keyword>
<feature type="binding site" evidence="2">
    <location>
        <position position="18"/>
    </location>
    <ligand>
        <name>a divalent metal cation</name>
        <dbReference type="ChEBI" id="CHEBI:60240"/>
    </ligand>
</feature>
<reference evidence="4 5" key="1">
    <citation type="journal article" date="2011" name="Genome Biol. Evol.">
        <title>Integration of the genetic map and genome assembly of fugu facilitates insights into distinct features of genome evolution in teleosts and mammals.</title>
        <authorList>
            <person name="Kai W."/>
            <person name="Kikuchi K."/>
            <person name="Tohari S."/>
            <person name="Chew A.K."/>
            <person name="Tay A."/>
            <person name="Fujiwara A."/>
            <person name="Hosoya S."/>
            <person name="Suetake H."/>
            <person name="Naruse K."/>
            <person name="Brenner S."/>
            <person name="Suzuki Y."/>
            <person name="Venkatesh B."/>
        </authorList>
    </citation>
    <scope>NUCLEOTIDE SEQUENCE [LARGE SCALE GENOMIC DNA]</scope>
</reference>
<dbReference type="Ensembl" id="ENSTRUT00000065768.1">
    <property type="protein sequence ID" value="ENSTRUP00000063796.1"/>
    <property type="gene ID" value="ENSTRUG00000011178.3"/>
</dbReference>
<dbReference type="Proteomes" id="UP000005226">
    <property type="component" value="Chromosome 8"/>
</dbReference>